<sequence>MVSIIICITAPTTLPTFIQTCDVSNGYTLLNDNQGSTTLCVKVHSEAKLWENARTQCRQEGGDLVVLDSPLKLHLIQTELTSMGLDGKFSIVFQFCSFNSFMPSGISHPSKLDQFISKIRDV</sequence>
<evidence type="ECO:0008006" key="4">
    <source>
        <dbReference type="Google" id="ProtNLM"/>
    </source>
</evidence>
<dbReference type="CDD" id="cd00037">
    <property type="entry name" value="CLECT"/>
    <property type="match status" value="1"/>
</dbReference>
<dbReference type="InterPro" id="IPR016187">
    <property type="entry name" value="CTDL_fold"/>
</dbReference>
<organism evidence="2 3">
    <name type="scientific">Dreissena polymorpha</name>
    <name type="common">Zebra mussel</name>
    <name type="synonym">Mytilus polymorpha</name>
    <dbReference type="NCBI Taxonomy" id="45954"/>
    <lineage>
        <taxon>Eukaryota</taxon>
        <taxon>Metazoa</taxon>
        <taxon>Spiralia</taxon>
        <taxon>Lophotrochozoa</taxon>
        <taxon>Mollusca</taxon>
        <taxon>Bivalvia</taxon>
        <taxon>Autobranchia</taxon>
        <taxon>Heteroconchia</taxon>
        <taxon>Euheterodonta</taxon>
        <taxon>Imparidentia</taxon>
        <taxon>Neoheterodontei</taxon>
        <taxon>Myida</taxon>
        <taxon>Dreissenoidea</taxon>
        <taxon>Dreissenidae</taxon>
        <taxon>Dreissena</taxon>
    </lineage>
</organism>
<reference evidence="2" key="2">
    <citation type="submission" date="2020-11" db="EMBL/GenBank/DDBJ databases">
        <authorList>
            <person name="McCartney M.A."/>
            <person name="Auch B."/>
            <person name="Kono T."/>
            <person name="Mallez S."/>
            <person name="Becker A."/>
            <person name="Gohl D.M."/>
            <person name="Silverstein K.A.T."/>
            <person name="Koren S."/>
            <person name="Bechman K.B."/>
            <person name="Herman A."/>
            <person name="Abrahante J.E."/>
            <person name="Garbe J."/>
        </authorList>
    </citation>
    <scope>NUCLEOTIDE SEQUENCE</scope>
    <source>
        <strain evidence="2">Duluth1</strain>
        <tissue evidence="2">Whole animal</tissue>
    </source>
</reference>
<protein>
    <recommendedName>
        <fullName evidence="4">C-type lectin domain-containing protein</fullName>
    </recommendedName>
</protein>
<dbReference type="EMBL" id="JAIWYP010000006">
    <property type="protein sequence ID" value="KAH3815697.1"/>
    <property type="molecule type" value="Genomic_DNA"/>
</dbReference>
<evidence type="ECO:0000313" key="2">
    <source>
        <dbReference type="EMBL" id="KAH3815697.1"/>
    </source>
</evidence>
<name>A0A9D4GF16_DREPO</name>
<evidence type="ECO:0000313" key="1">
    <source>
        <dbReference type="EMBL" id="KAH3815547.1"/>
    </source>
</evidence>
<dbReference type="Proteomes" id="UP000828390">
    <property type="component" value="Unassembled WGS sequence"/>
</dbReference>
<evidence type="ECO:0000313" key="3">
    <source>
        <dbReference type="Proteomes" id="UP000828390"/>
    </source>
</evidence>
<proteinExistence type="predicted"/>
<comment type="caution">
    <text evidence="2">The sequence shown here is derived from an EMBL/GenBank/DDBJ whole genome shotgun (WGS) entry which is preliminary data.</text>
</comment>
<gene>
    <name evidence="1" type="ORF">DPMN_144075</name>
    <name evidence="2" type="ORF">DPMN_144228</name>
</gene>
<dbReference type="SUPFAM" id="SSF56436">
    <property type="entry name" value="C-type lectin-like"/>
    <property type="match status" value="1"/>
</dbReference>
<dbReference type="AlphaFoldDB" id="A0A9D4GF16"/>
<reference evidence="2" key="1">
    <citation type="journal article" date="2019" name="bioRxiv">
        <title>The Genome of the Zebra Mussel, Dreissena polymorpha: A Resource for Invasive Species Research.</title>
        <authorList>
            <person name="McCartney M.A."/>
            <person name="Auch B."/>
            <person name="Kono T."/>
            <person name="Mallez S."/>
            <person name="Zhang Y."/>
            <person name="Obille A."/>
            <person name="Becker A."/>
            <person name="Abrahante J.E."/>
            <person name="Garbe J."/>
            <person name="Badalamenti J.P."/>
            <person name="Herman A."/>
            <person name="Mangelson H."/>
            <person name="Liachko I."/>
            <person name="Sullivan S."/>
            <person name="Sone E.D."/>
            <person name="Koren S."/>
            <person name="Silverstein K.A.T."/>
            <person name="Beckman K.B."/>
            <person name="Gohl D.M."/>
        </authorList>
    </citation>
    <scope>NUCLEOTIDE SEQUENCE</scope>
    <source>
        <strain evidence="2">Duluth1</strain>
        <tissue evidence="2">Whole animal</tissue>
    </source>
</reference>
<dbReference type="EMBL" id="JAIWYP010000006">
    <property type="protein sequence ID" value="KAH3815547.1"/>
    <property type="molecule type" value="Genomic_DNA"/>
</dbReference>
<dbReference type="InterPro" id="IPR016186">
    <property type="entry name" value="C-type_lectin-like/link_sf"/>
</dbReference>
<keyword evidence="3" id="KW-1185">Reference proteome</keyword>
<accession>A0A9D4GF16</accession>
<dbReference type="Gene3D" id="3.10.100.10">
    <property type="entry name" value="Mannose-Binding Protein A, subunit A"/>
    <property type="match status" value="1"/>
</dbReference>